<dbReference type="SUPFAM" id="SSF81383">
    <property type="entry name" value="F-box domain"/>
    <property type="match status" value="1"/>
</dbReference>
<dbReference type="NCBIfam" id="TIGR01640">
    <property type="entry name" value="F_box_assoc_1"/>
    <property type="match status" value="1"/>
</dbReference>
<keyword evidence="3" id="KW-1185">Reference proteome</keyword>
<dbReference type="Pfam" id="PF08268">
    <property type="entry name" value="FBA_3"/>
    <property type="match status" value="1"/>
</dbReference>
<feature type="domain" description="F-box" evidence="1">
    <location>
        <begin position="21"/>
        <end position="61"/>
    </location>
</feature>
<dbReference type="Pfam" id="PF00646">
    <property type="entry name" value="F-box"/>
    <property type="match status" value="1"/>
</dbReference>
<comment type="caution">
    <text evidence="2">The sequence shown here is derived from an EMBL/GenBank/DDBJ whole genome shotgun (WGS) entry which is preliminary data.</text>
</comment>
<evidence type="ECO:0000313" key="2">
    <source>
        <dbReference type="EMBL" id="CAA7055595.1"/>
    </source>
</evidence>
<dbReference type="AlphaFoldDB" id="A0A6D2L7M0"/>
<name>A0A6D2L7M0_9BRAS</name>
<accession>A0A6D2L7M0</accession>
<dbReference type="InterPro" id="IPR017451">
    <property type="entry name" value="F-box-assoc_interact_dom"/>
</dbReference>
<evidence type="ECO:0000313" key="3">
    <source>
        <dbReference type="Proteomes" id="UP000467841"/>
    </source>
</evidence>
<dbReference type="InterPro" id="IPR001810">
    <property type="entry name" value="F-box_dom"/>
</dbReference>
<dbReference type="PANTHER" id="PTHR31111:SF132">
    <property type="entry name" value="F-BOX ASSOCIATED UBIQUITINATION EFFECTOR FAMILY PROTEIN-RELATED"/>
    <property type="match status" value="1"/>
</dbReference>
<dbReference type="InterPro" id="IPR013187">
    <property type="entry name" value="F-box-assoc_dom_typ3"/>
</dbReference>
<dbReference type="InterPro" id="IPR036047">
    <property type="entry name" value="F-box-like_dom_sf"/>
</dbReference>
<dbReference type="PANTHER" id="PTHR31111">
    <property type="entry name" value="BNAA05G37150D PROTEIN-RELATED"/>
    <property type="match status" value="1"/>
</dbReference>
<dbReference type="OrthoDB" id="5319261at2759"/>
<evidence type="ECO:0000259" key="1">
    <source>
        <dbReference type="SMART" id="SM00256"/>
    </source>
</evidence>
<dbReference type="SMART" id="SM00256">
    <property type="entry name" value="FBOX"/>
    <property type="match status" value="1"/>
</dbReference>
<sequence length="390" mass="44566">MMMTQRSCSNSRNEGAKFQHIPNDLVTEIFLRLPSNSISRFRCLSKLWDSTFSSPDFTEAFRTISCSRPKLLFACLSENKTFFFSSPQPQDSSPLTASFLTSFPVTCPYEIHHQWYFGATKGTVQSICNPSTGKILTLPEVKNCARVRRSSLGFDPIDKHLKVLTTTLSYKNGSYSAEQHQVLTLGNGEELSWRKITCNIQGFHSDGFGRRRHDGICINGILYYLDEDYNDGKCCDIVCFDVRYEKFSYIKTDKELGKARGKIDSSLVNYKGKLAKLDPIICSNHGIVTGINLWVLQDSEKNEWWSYAYVLPPPWKSIVEGPRLHFVGITNNGEIVMSPEYIGKCLYLVYYNPKRNTLTRVGIKGMEAYEKSKARIFLDYVEDLKPYELH</sequence>
<protein>
    <recommendedName>
        <fullName evidence="1">F-box domain-containing protein</fullName>
    </recommendedName>
</protein>
<dbReference type="EMBL" id="CACVBM020001607">
    <property type="protein sequence ID" value="CAA7055595.1"/>
    <property type="molecule type" value="Genomic_DNA"/>
</dbReference>
<organism evidence="2 3">
    <name type="scientific">Microthlaspi erraticum</name>
    <dbReference type="NCBI Taxonomy" id="1685480"/>
    <lineage>
        <taxon>Eukaryota</taxon>
        <taxon>Viridiplantae</taxon>
        <taxon>Streptophyta</taxon>
        <taxon>Embryophyta</taxon>
        <taxon>Tracheophyta</taxon>
        <taxon>Spermatophyta</taxon>
        <taxon>Magnoliopsida</taxon>
        <taxon>eudicotyledons</taxon>
        <taxon>Gunneridae</taxon>
        <taxon>Pentapetalae</taxon>
        <taxon>rosids</taxon>
        <taxon>malvids</taxon>
        <taxon>Brassicales</taxon>
        <taxon>Brassicaceae</taxon>
        <taxon>Coluteocarpeae</taxon>
        <taxon>Microthlaspi</taxon>
    </lineage>
</organism>
<gene>
    <name evidence="2" type="ORF">MERR_LOCUS42831</name>
</gene>
<reference evidence="2" key="1">
    <citation type="submission" date="2020-01" db="EMBL/GenBank/DDBJ databases">
        <authorList>
            <person name="Mishra B."/>
        </authorList>
    </citation>
    <scope>NUCLEOTIDE SEQUENCE [LARGE SCALE GENOMIC DNA]</scope>
</reference>
<proteinExistence type="predicted"/>
<dbReference type="Proteomes" id="UP000467841">
    <property type="component" value="Unassembled WGS sequence"/>
</dbReference>